<comment type="subcellular location">
    <subcellularLocation>
        <location evidence="1">Membrane</location>
        <topology evidence="1">Multi-pass membrane protein</topology>
    </subcellularLocation>
</comment>
<dbReference type="PROSITE" id="PS50850">
    <property type="entry name" value="MFS"/>
    <property type="match status" value="1"/>
</dbReference>
<dbReference type="Proteomes" id="UP000004535">
    <property type="component" value="Unassembled WGS sequence"/>
</dbReference>
<feature type="transmembrane region" description="Helical" evidence="5">
    <location>
        <begin position="125"/>
        <end position="148"/>
    </location>
</feature>
<dbReference type="EMBL" id="ACFC01000001">
    <property type="protein sequence ID" value="EEE08979.1"/>
    <property type="molecule type" value="Genomic_DNA"/>
</dbReference>
<feature type="transmembrane region" description="Helical" evidence="5">
    <location>
        <begin position="410"/>
        <end position="431"/>
    </location>
</feature>
<feature type="transmembrane region" description="Helical" evidence="5">
    <location>
        <begin position="154"/>
        <end position="174"/>
    </location>
</feature>
<dbReference type="Gene3D" id="1.20.1720.10">
    <property type="entry name" value="Multidrug resistance protein D"/>
    <property type="match status" value="1"/>
</dbReference>
<accession>B9BH89</accession>
<evidence type="ECO:0000313" key="8">
    <source>
        <dbReference type="Proteomes" id="UP000004535"/>
    </source>
</evidence>
<dbReference type="Gene3D" id="1.20.1250.20">
    <property type="entry name" value="MFS general substrate transporter like domains"/>
    <property type="match status" value="1"/>
</dbReference>
<organism evidence="7 8">
    <name type="scientific">Burkholderia multivorans CGD2</name>
    <dbReference type="NCBI Taxonomy" id="513052"/>
    <lineage>
        <taxon>Bacteria</taxon>
        <taxon>Pseudomonadati</taxon>
        <taxon>Pseudomonadota</taxon>
        <taxon>Betaproteobacteria</taxon>
        <taxon>Burkholderiales</taxon>
        <taxon>Burkholderiaceae</taxon>
        <taxon>Burkholderia</taxon>
        <taxon>Burkholderia cepacia complex</taxon>
    </lineage>
</organism>
<feature type="transmembrane region" description="Helical" evidence="5">
    <location>
        <begin position="443"/>
        <end position="470"/>
    </location>
</feature>
<reference evidence="7 8" key="1">
    <citation type="journal article" date="2012" name="J. Bacteriol.">
        <title>Draft Genome Sequence Determination for Cystic Fibrosis and Chronic Granulomatous Disease Burkholderia multivorans Isolates.</title>
        <authorList>
            <person name="Varga J.J."/>
            <person name="Losada L."/>
            <person name="Zelazny A.M."/>
            <person name="Brinkac L."/>
            <person name="Harkins D."/>
            <person name="Radune D."/>
            <person name="Hostetler J."/>
            <person name="Sampaio E.P."/>
            <person name="Ronning C.M."/>
            <person name="Nierman W.C."/>
            <person name="Greenberg D.E."/>
            <person name="Holland S.M."/>
            <person name="Goldberg J.B."/>
        </authorList>
    </citation>
    <scope>NUCLEOTIDE SEQUENCE [LARGE SCALE GENOMIC DNA]</scope>
    <source>
        <strain evidence="7 8">CGD2</strain>
    </source>
</reference>
<evidence type="ECO:0000313" key="7">
    <source>
        <dbReference type="EMBL" id="EEE08979.1"/>
    </source>
</evidence>
<dbReference type="GO" id="GO:0022857">
    <property type="term" value="F:transmembrane transporter activity"/>
    <property type="evidence" value="ECO:0007669"/>
    <property type="project" value="InterPro"/>
</dbReference>
<feature type="transmembrane region" description="Helical" evidence="5">
    <location>
        <begin position="384"/>
        <end position="404"/>
    </location>
</feature>
<protein>
    <submittedName>
        <fullName evidence="7">Major facilitator superfamily MFS_1</fullName>
    </submittedName>
</protein>
<evidence type="ECO:0000256" key="5">
    <source>
        <dbReference type="SAM" id="Phobius"/>
    </source>
</evidence>
<keyword evidence="4 5" id="KW-0472">Membrane</keyword>
<dbReference type="InterPro" id="IPR011701">
    <property type="entry name" value="MFS"/>
</dbReference>
<feature type="transmembrane region" description="Helical" evidence="5">
    <location>
        <begin position="248"/>
        <end position="267"/>
    </location>
</feature>
<keyword evidence="3 5" id="KW-1133">Transmembrane helix</keyword>
<evidence type="ECO:0000256" key="3">
    <source>
        <dbReference type="ARBA" id="ARBA00022989"/>
    </source>
</evidence>
<dbReference type="InterPro" id="IPR020846">
    <property type="entry name" value="MFS_dom"/>
</dbReference>
<evidence type="ECO:0000256" key="4">
    <source>
        <dbReference type="ARBA" id="ARBA00023136"/>
    </source>
</evidence>
<comment type="caution">
    <text evidence="7">The sequence shown here is derived from an EMBL/GenBank/DDBJ whole genome shotgun (WGS) entry which is preliminary data.</text>
</comment>
<sequence>MDATTISRFSDSSTMRTMSARRPLAAFFLWTASMTDNLLARCAPAAAPAATPHNRHGWALVVLLVGAILPPLDYFIVNLALPAIRDGIGARPAELQLVVSAYACANAVAQITGGRLGDLYGRKRMFMLGMAGFVVASTLCGLADSGAVLVGGRVLQGLFAAILAPQVLATIRSVFTPQEQVRVMGFYGFVFGLAAVIGQLGGGALIDLHPFGLGWRAIFLVNLPIGVLALLGSWRFIPENRPPRGQRIDVPGTVLLSLFLLMLVYPLTHGRDAGWPMWMVACAIGALPVLAALLAVEARQLAAGRDPLLDLRLFRHPVVALGLALAFLFYMLSAFFLSYGIYLQGCLHWSPLASGAAILPLGIGFLSSPLLMPRLVGRFGGYRVLTLGFAMLTAGVAAAAALAGSGAPGIGFYAGIAAIGIGQGLVLPSVVRIVLAEVDASRAGVASGMVTAALQIGAAVGAATLGGMFFAQLGAAPGPLDYVRGFRTSMFALSAILAVCVVLSAALGPIHRRLHAAAA</sequence>
<proteinExistence type="predicted"/>
<evidence type="ECO:0000256" key="2">
    <source>
        <dbReference type="ARBA" id="ARBA00022692"/>
    </source>
</evidence>
<gene>
    <name evidence="7" type="ORF">BURMUCGD2_4351</name>
</gene>
<dbReference type="PANTHER" id="PTHR42718:SF39">
    <property type="entry name" value="ACTINORHODIN TRANSPORTER-RELATED"/>
    <property type="match status" value="1"/>
</dbReference>
<feature type="domain" description="Major facilitator superfamily (MFS) profile" evidence="6">
    <location>
        <begin position="59"/>
        <end position="512"/>
    </location>
</feature>
<feature type="transmembrane region" description="Helical" evidence="5">
    <location>
        <begin position="186"/>
        <end position="206"/>
    </location>
</feature>
<feature type="transmembrane region" description="Helical" evidence="5">
    <location>
        <begin position="490"/>
        <end position="510"/>
    </location>
</feature>
<name>B9BH89_9BURK</name>
<evidence type="ECO:0000256" key="1">
    <source>
        <dbReference type="ARBA" id="ARBA00004141"/>
    </source>
</evidence>
<dbReference type="GO" id="GO:0016020">
    <property type="term" value="C:membrane"/>
    <property type="evidence" value="ECO:0007669"/>
    <property type="project" value="UniProtKB-SubCell"/>
</dbReference>
<feature type="transmembrane region" description="Helical" evidence="5">
    <location>
        <begin position="317"/>
        <end position="342"/>
    </location>
</feature>
<feature type="transmembrane region" description="Helical" evidence="5">
    <location>
        <begin position="218"/>
        <end position="236"/>
    </location>
</feature>
<feature type="transmembrane region" description="Helical" evidence="5">
    <location>
        <begin position="273"/>
        <end position="296"/>
    </location>
</feature>
<dbReference type="AlphaFoldDB" id="B9BH89"/>
<dbReference type="PANTHER" id="PTHR42718">
    <property type="entry name" value="MAJOR FACILITATOR SUPERFAMILY MULTIDRUG TRANSPORTER MFSC"/>
    <property type="match status" value="1"/>
</dbReference>
<dbReference type="CDD" id="cd17321">
    <property type="entry name" value="MFS_MMR_MDR_like"/>
    <property type="match status" value="1"/>
</dbReference>
<dbReference type="Pfam" id="PF07690">
    <property type="entry name" value="MFS_1"/>
    <property type="match status" value="1"/>
</dbReference>
<feature type="transmembrane region" description="Helical" evidence="5">
    <location>
        <begin position="58"/>
        <end position="81"/>
    </location>
</feature>
<dbReference type="InterPro" id="IPR036259">
    <property type="entry name" value="MFS_trans_sf"/>
</dbReference>
<evidence type="ECO:0000259" key="6">
    <source>
        <dbReference type="PROSITE" id="PS50850"/>
    </source>
</evidence>
<dbReference type="SUPFAM" id="SSF103473">
    <property type="entry name" value="MFS general substrate transporter"/>
    <property type="match status" value="1"/>
</dbReference>
<feature type="transmembrane region" description="Helical" evidence="5">
    <location>
        <begin position="348"/>
        <end position="372"/>
    </location>
</feature>
<keyword evidence="2 5" id="KW-0812">Transmembrane</keyword>